<organism evidence="2 3">
    <name type="scientific">Malus domestica</name>
    <name type="common">Apple</name>
    <name type="synonym">Pyrus malus</name>
    <dbReference type="NCBI Taxonomy" id="3750"/>
    <lineage>
        <taxon>Eukaryota</taxon>
        <taxon>Viridiplantae</taxon>
        <taxon>Streptophyta</taxon>
        <taxon>Embryophyta</taxon>
        <taxon>Tracheophyta</taxon>
        <taxon>Spermatophyta</taxon>
        <taxon>Magnoliopsida</taxon>
        <taxon>eudicotyledons</taxon>
        <taxon>Gunneridae</taxon>
        <taxon>Pentapetalae</taxon>
        <taxon>rosids</taxon>
        <taxon>fabids</taxon>
        <taxon>Rosales</taxon>
        <taxon>Rosaceae</taxon>
        <taxon>Amygdaloideae</taxon>
        <taxon>Maleae</taxon>
        <taxon>Malus</taxon>
    </lineage>
</organism>
<accession>A0A498IA92</accession>
<feature type="compositionally biased region" description="Gly residues" evidence="1">
    <location>
        <begin position="13"/>
        <end position="22"/>
    </location>
</feature>
<gene>
    <name evidence="2" type="ORF">DVH24_006977</name>
</gene>
<name>A0A498IA92_MALDO</name>
<evidence type="ECO:0000313" key="2">
    <source>
        <dbReference type="EMBL" id="RXH78907.1"/>
    </source>
</evidence>
<feature type="region of interest" description="Disordered" evidence="1">
    <location>
        <begin position="1"/>
        <end position="30"/>
    </location>
</feature>
<protein>
    <submittedName>
        <fullName evidence="2">Uncharacterized protein</fullName>
    </submittedName>
</protein>
<proteinExistence type="predicted"/>
<dbReference type="AlphaFoldDB" id="A0A498IA92"/>
<dbReference type="EMBL" id="RDQH01000339">
    <property type="protein sequence ID" value="RXH78907.1"/>
    <property type="molecule type" value="Genomic_DNA"/>
</dbReference>
<evidence type="ECO:0000313" key="3">
    <source>
        <dbReference type="Proteomes" id="UP000290289"/>
    </source>
</evidence>
<keyword evidence="3" id="KW-1185">Reference proteome</keyword>
<comment type="caution">
    <text evidence="2">The sequence shown here is derived from an EMBL/GenBank/DDBJ whole genome shotgun (WGS) entry which is preliminary data.</text>
</comment>
<reference evidence="2 3" key="1">
    <citation type="submission" date="2018-10" db="EMBL/GenBank/DDBJ databases">
        <title>A high-quality apple genome assembly.</title>
        <authorList>
            <person name="Hu J."/>
        </authorList>
    </citation>
    <scope>NUCLEOTIDE SEQUENCE [LARGE SCALE GENOMIC DNA]</scope>
    <source>
        <strain evidence="3">cv. HFTH1</strain>
        <tissue evidence="2">Young leaf</tissue>
    </source>
</reference>
<evidence type="ECO:0000256" key="1">
    <source>
        <dbReference type="SAM" id="MobiDB-lite"/>
    </source>
</evidence>
<dbReference type="Proteomes" id="UP000290289">
    <property type="component" value="Chromosome 13"/>
</dbReference>
<sequence>MEHGASQTLFVGDGIGQGGSPYRGGIDEHVGGDRGEEVNVVFGVEAANVDGVGGKRAIDLHPQPMLVDLHPKGDDRRCILA</sequence>